<organism evidence="1 2">
    <name type="scientific">Periconia macrospinosa</name>
    <dbReference type="NCBI Taxonomy" id="97972"/>
    <lineage>
        <taxon>Eukaryota</taxon>
        <taxon>Fungi</taxon>
        <taxon>Dikarya</taxon>
        <taxon>Ascomycota</taxon>
        <taxon>Pezizomycotina</taxon>
        <taxon>Dothideomycetes</taxon>
        <taxon>Pleosporomycetidae</taxon>
        <taxon>Pleosporales</taxon>
        <taxon>Massarineae</taxon>
        <taxon>Periconiaceae</taxon>
        <taxon>Periconia</taxon>
    </lineage>
</organism>
<proteinExistence type="predicted"/>
<dbReference type="EMBL" id="KZ805454">
    <property type="protein sequence ID" value="PVH96800.1"/>
    <property type="molecule type" value="Genomic_DNA"/>
</dbReference>
<evidence type="ECO:0000313" key="2">
    <source>
        <dbReference type="Proteomes" id="UP000244855"/>
    </source>
</evidence>
<accession>A0A2V1DFC0</accession>
<dbReference type="Proteomes" id="UP000244855">
    <property type="component" value="Unassembled WGS sequence"/>
</dbReference>
<protein>
    <submittedName>
        <fullName evidence="1">Uncharacterized protein</fullName>
    </submittedName>
</protein>
<name>A0A2V1DFC0_9PLEO</name>
<evidence type="ECO:0000313" key="1">
    <source>
        <dbReference type="EMBL" id="PVH96800.1"/>
    </source>
</evidence>
<reference evidence="1 2" key="1">
    <citation type="journal article" date="2018" name="Sci. Rep.">
        <title>Comparative genomics provides insights into the lifestyle and reveals functional heterogeneity of dark septate endophytic fungi.</title>
        <authorList>
            <person name="Knapp D.G."/>
            <person name="Nemeth J.B."/>
            <person name="Barry K."/>
            <person name="Hainaut M."/>
            <person name="Henrissat B."/>
            <person name="Johnson J."/>
            <person name="Kuo A."/>
            <person name="Lim J.H.P."/>
            <person name="Lipzen A."/>
            <person name="Nolan M."/>
            <person name="Ohm R.A."/>
            <person name="Tamas L."/>
            <person name="Grigoriev I.V."/>
            <person name="Spatafora J.W."/>
            <person name="Nagy L.G."/>
            <person name="Kovacs G.M."/>
        </authorList>
    </citation>
    <scope>NUCLEOTIDE SEQUENCE [LARGE SCALE GENOMIC DNA]</scope>
    <source>
        <strain evidence="1 2">DSE2036</strain>
    </source>
</reference>
<sequence>MSGNNEQDSSVQQLLDNLTIEIPEGAQQLSRNILPPLETLATEPIERPPKSKPSPPYARDCIYLIREWEKSSPPPYVITSRASTVVCKDEGKRIGLIAQLYHETQTLPYHMNLTMFPKPAEMSVFSVLAEWGTWKFVKMRVGTDGLFVLFGFIKWDIPQHAHKVELYTNRTVDFATGSMADLMKFVPEEGRKVMGTHQYVEPKAAVP</sequence>
<dbReference type="AlphaFoldDB" id="A0A2V1DFC0"/>
<keyword evidence="2" id="KW-1185">Reference proteome</keyword>
<gene>
    <name evidence="1" type="ORF">DM02DRAFT_631687</name>
</gene>